<name>A0A8J4WFI2_9TREM</name>
<dbReference type="SUPFAM" id="SSF48403">
    <property type="entry name" value="Ankyrin repeat"/>
    <property type="match status" value="1"/>
</dbReference>
<dbReference type="PANTHER" id="PTHR24173">
    <property type="entry name" value="ANKYRIN REPEAT CONTAINING"/>
    <property type="match status" value="1"/>
</dbReference>
<evidence type="ECO:0000313" key="4">
    <source>
        <dbReference type="EMBL" id="KAF5398678.1"/>
    </source>
</evidence>
<evidence type="ECO:0000313" key="5">
    <source>
        <dbReference type="Proteomes" id="UP000748531"/>
    </source>
</evidence>
<dbReference type="Pfam" id="PF12796">
    <property type="entry name" value="Ank_2"/>
    <property type="match status" value="1"/>
</dbReference>
<dbReference type="InterPro" id="IPR036770">
    <property type="entry name" value="Ankyrin_rpt-contain_sf"/>
</dbReference>
<keyword evidence="5" id="KW-1185">Reference proteome</keyword>
<keyword evidence="2 3" id="KW-0040">ANK repeat</keyword>
<protein>
    <submittedName>
        <fullName evidence="4">M-phase phosphoprotein 8</fullName>
    </submittedName>
</protein>
<dbReference type="PROSITE" id="PS50088">
    <property type="entry name" value="ANK_REPEAT"/>
    <property type="match status" value="3"/>
</dbReference>
<evidence type="ECO:0000256" key="2">
    <source>
        <dbReference type="ARBA" id="ARBA00023043"/>
    </source>
</evidence>
<feature type="non-terminal residue" evidence="4">
    <location>
        <position position="1"/>
    </location>
</feature>
<reference evidence="4" key="1">
    <citation type="submission" date="2019-05" db="EMBL/GenBank/DDBJ databases">
        <title>Annotation for the trematode Paragonimus heterotremus.</title>
        <authorList>
            <person name="Choi Y.-J."/>
        </authorList>
    </citation>
    <scope>NUCLEOTIDE SEQUENCE</scope>
    <source>
        <strain evidence="4">LC</strain>
    </source>
</reference>
<dbReference type="AlphaFoldDB" id="A0A8J4WFI2"/>
<dbReference type="OrthoDB" id="10071127at2759"/>
<dbReference type="InterPro" id="IPR002110">
    <property type="entry name" value="Ankyrin_rpt"/>
</dbReference>
<comment type="caution">
    <text evidence="4">The sequence shown here is derived from an EMBL/GenBank/DDBJ whole genome shotgun (WGS) entry which is preliminary data.</text>
</comment>
<feature type="repeat" description="ANK" evidence="3">
    <location>
        <begin position="152"/>
        <end position="184"/>
    </location>
</feature>
<dbReference type="Proteomes" id="UP000748531">
    <property type="component" value="Unassembled WGS sequence"/>
</dbReference>
<dbReference type="Gene3D" id="1.25.40.20">
    <property type="entry name" value="Ankyrin repeat-containing domain"/>
    <property type="match status" value="1"/>
</dbReference>
<dbReference type="SMART" id="SM00248">
    <property type="entry name" value="ANK"/>
    <property type="match status" value="3"/>
</dbReference>
<accession>A0A8J4WFI2</accession>
<dbReference type="EMBL" id="LUCH01004747">
    <property type="protein sequence ID" value="KAF5398678.1"/>
    <property type="molecule type" value="Genomic_DNA"/>
</dbReference>
<proteinExistence type="predicted"/>
<dbReference type="PANTHER" id="PTHR24173:SF74">
    <property type="entry name" value="ANKYRIN REPEAT DOMAIN-CONTAINING PROTEIN 16"/>
    <property type="match status" value="1"/>
</dbReference>
<feature type="repeat" description="ANK" evidence="3">
    <location>
        <begin position="93"/>
        <end position="118"/>
    </location>
</feature>
<keyword evidence="1" id="KW-0677">Repeat</keyword>
<evidence type="ECO:0000256" key="3">
    <source>
        <dbReference type="PROSITE-ProRule" id="PRU00023"/>
    </source>
</evidence>
<gene>
    <name evidence="4" type="ORF">PHET_07907</name>
</gene>
<feature type="repeat" description="ANK" evidence="3">
    <location>
        <begin position="119"/>
        <end position="151"/>
    </location>
</feature>
<organism evidence="4 5">
    <name type="scientific">Paragonimus heterotremus</name>
    <dbReference type="NCBI Taxonomy" id="100268"/>
    <lineage>
        <taxon>Eukaryota</taxon>
        <taxon>Metazoa</taxon>
        <taxon>Spiralia</taxon>
        <taxon>Lophotrochozoa</taxon>
        <taxon>Platyhelminthes</taxon>
        <taxon>Trematoda</taxon>
        <taxon>Digenea</taxon>
        <taxon>Plagiorchiida</taxon>
        <taxon>Troglotremata</taxon>
        <taxon>Troglotrematidae</taxon>
        <taxon>Paragonimus</taxon>
    </lineage>
</organism>
<evidence type="ECO:0000256" key="1">
    <source>
        <dbReference type="ARBA" id="ARBA00022737"/>
    </source>
</evidence>
<dbReference type="PROSITE" id="PS50297">
    <property type="entry name" value="ANK_REP_REGION"/>
    <property type="match status" value="1"/>
</dbReference>
<dbReference type="Pfam" id="PF00023">
    <property type="entry name" value="Ank"/>
    <property type="match status" value="1"/>
</dbReference>
<sequence>WKFINAKSSIRFLCFQEDCPLFKRSDVFSNRSLRAVGRKLSSPPTTSTTPLQELDRQLRLAVTCGDSEHVHKLLRLPRHPPVDFNQDPPLICLAAAKGYVDIVGLLIRHGADVNVRSTEDSIPLICAADNGYWNVLALLINAGAMMNLLNRNGETALARATRRGWVQCARLLLTYGANPHPMATDGHPLVVSPLHLARQMHQAAIEKDILMRAISMENIMLQVVKATLPKHIFLVEPGHLVDTKTSSFFPVQLISEDELARFILYFKTPPGYCKVELDASLQNKGSAPSDELILVYVVRVQLQDGQVTHWLGGPGFSSLSLSFNGSRRCCTRMPGTTEYPGLCVFSVSYSIKSGGLNTLSLEIPSRRKPKYSADVHPEGSQHSSILSPQPMALIGAYRVRIDVTSLIQTSAGLTFGTSSKPTIYIPRTAT</sequence>